<evidence type="ECO:0000256" key="1">
    <source>
        <dbReference type="ARBA" id="ARBA00004401"/>
    </source>
</evidence>
<feature type="domain" description="Peptidase S26" evidence="5">
    <location>
        <begin position="50"/>
        <end position="202"/>
    </location>
</feature>
<keyword evidence="7" id="KW-1185">Reference proteome</keyword>
<feature type="transmembrane region" description="Helical" evidence="3">
    <location>
        <begin position="32"/>
        <end position="56"/>
    </location>
</feature>
<dbReference type="STRING" id="587909.SAMN05421810_107164"/>
<comment type="caution">
    <text evidence="3">Lacks conserved residue(s) required for the propagation of feature annotation.</text>
</comment>
<dbReference type="SUPFAM" id="SSF51306">
    <property type="entry name" value="LexA/Signal peptidase"/>
    <property type="match status" value="1"/>
</dbReference>
<dbReference type="PANTHER" id="PTHR43390">
    <property type="entry name" value="SIGNAL PEPTIDASE I"/>
    <property type="match status" value="1"/>
</dbReference>
<dbReference type="GO" id="GO:0005886">
    <property type="term" value="C:plasma membrane"/>
    <property type="evidence" value="ECO:0007669"/>
    <property type="project" value="UniProtKB-SubCell"/>
</dbReference>
<dbReference type="Proteomes" id="UP000198727">
    <property type="component" value="Unassembled WGS sequence"/>
</dbReference>
<dbReference type="PANTHER" id="PTHR43390:SF1">
    <property type="entry name" value="CHLOROPLAST PROCESSING PEPTIDASE"/>
    <property type="match status" value="1"/>
</dbReference>
<dbReference type="GO" id="GO:0006465">
    <property type="term" value="P:signal peptide processing"/>
    <property type="evidence" value="ECO:0007669"/>
    <property type="project" value="InterPro"/>
</dbReference>
<name>A0A1I5YHE6_9PSEU</name>
<keyword evidence="3" id="KW-0812">Transmembrane</keyword>
<dbReference type="EMBL" id="FOWW01000007">
    <property type="protein sequence ID" value="SFQ43642.1"/>
    <property type="molecule type" value="Genomic_DNA"/>
</dbReference>
<dbReference type="GO" id="GO:0009003">
    <property type="term" value="F:signal peptidase activity"/>
    <property type="evidence" value="ECO:0007669"/>
    <property type="project" value="UniProtKB-EC"/>
</dbReference>
<keyword evidence="3" id="KW-0472">Membrane</keyword>
<organism evidence="6 7">
    <name type="scientific">Amycolatopsis arida</name>
    <dbReference type="NCBI Taxonomy" id="587909"/>
    <lineage>
        <taxon>Bacteria</taxon>
        <taxon>Bacillati</taxon>
        <taxon>Actinomycetota</taxon>
        <taxon>Actinomycetes</taxon>
        <taxon>Pseudonocardiales</taxon>
        <taxon>Pseudonocardiaceae</taxon>
        <taxon>Amycolatopsis</taxon>
    </lineage>
</organism>
<evidence type="ECO:0000313" key="6">
    <source>
        <dbReference type="EMBL" id="SFQ43642.1"/>
    </source>
</evidence>
<proteinExistence type="inferred from homology"/>
<accession>A0A1I5YHE6</accession>
<dbReference type="RefSeq" id="WP_092532617.1">
    <property type="nucleotide sequence ID" value="NZ_FOWW01000007.1"/>
</dbReference>
<dbReference type="Gene3D" id="2.10.109.10">
    <property type="entry name" value="Umud Fragment, subunit A"/>
    <property type="match status" value="1"/>
</dbReference>
<dbReference type="GO" id="GO:0004252">
    <property type="term" value="F:serine-type endopeptidase activity"/>
    <property type="evidence" value="ECO:0007669"/>
    <property type="project" value="InterPro"/>
</dbReference>
<comment type="catalytic activity">
    <reaction evidence="3">
        <text>Cleavage of hydrophobic, N-terminal signal or leader sequences from secreted and periplasmic proteins.</text>
        <dbReference type="EC" id="3.4.21.89"/>
    </reaction>
</comment>
<feature type="transmembrane region" description="Helical" evidence="3">
    <location>
        <begin position="240"/>
        <end position="261"/>
    </location>
</feature>
<evidence type="ECO:0000256" key="4">
    <source>
        <dbReference type="SAM" id="MobiDB-lite"/>
    </source>
</evidence>
<gene>
    <name evidence="6" type="ORF">SAMN05421810_107164</name>
</gene>
<evidence type="ECO:0000313" key="7">
    <source>
        <dbReference type="Proteomes" id="UP000198727"/>
    </source>
</evidence>
<dbReference type="Pfam" id="PF10502">
    <property type="entry name" value="Peptidase_S26"/>
    <property type="match status" value="1"/>
</dbReference>
<sequence>MSERVSEPSDAVWRSPRSADEIPSRRRRGRRVVLAVLAVLAVGGAAATAFGVVAWIQYDRYQTGDSSGMGQVLAGTTVVTRPIEDGEPRRGDVIVFRNRAWLGPTSPEPMLSRVVGLGGDTVACCDPRGRITVNGQPVTEEYLDHEFADMSGHDSFEYEAAVPDGHVFVLGDQRANAVDSRMYVELPSAGGIPYPDVLGVAVATSDDGFVAEPLEPTTAFTDAGLPGPATRDATYFAKQLLLLIGALVFAASLVTLLLVGVDIRHHRDQPPPPVWS</sequence>
<keyword evidence="3" id="KW-1133">Transmembrane helix</keyword>
<comment type="similarity">
    <text evidence="2 3">Belongs to the peptidase S26 family.</text>
</comment>
<dbReference type="InterPro" id="IPR036286">
    <property type="entry name" value="LexA/Signal_pep-like_sf"/>
</dbReference>
<reference evidence="7" key="1">
    <citation type="submission" date="2016-10" db="EMBL/GenBank/DDBJ databases">
        <authorList>
            <person name="Varghese N."/>
            <person name="Submissions S."/>
        </authorList>
    </citation>
    <scope>NUCLEOTIDE SEQUENCE [LARGE SCALE GENOMIC DNA]</scope>
    <source>
        <strain evidence="7">CGMCC 4.5579</strain>
    </source>
</reference>
<dbReference type="EC" id="3.4.21.89" evidence="3"/>
<keyword evidence="3" id="KW-0378">Hydrolase</keyword>
<dbReference type="InterPro" id="IPR000223">
    <property type="entry name" value="Pept_S26A_signal_pept_1"/>
</dbReference>
<evidence type="ECO:0000259" key="5">
    <source>
        <dbReference type="Pfam" id="PF10502"/>
    </source>
</evidence>
<evidence type="ECO:0000256" key="2">
    <source>
        <dbReference type="ARBA" id="ARBA00009370"/>
    </source>
</evidence>
<keyword evidence="3" id="KW-0645">Protease</keyword>
<dbReference type="InterPro" id="IPR019533">
    <property type="entry name" value="Peptidase_S26"/>
</dbReference>
<comment type="subcellular location">
    <subcellularLocation>
        <location evidence="1">Cell membrane</location>
        <topology evidence="1">Single-pass type II membrane protein</topology>
    </subcellularLocation>
    <subcellularLocation>
        <location evidence="3">Membrane</location>
        <topology evidence="3">Single-pass type II membrane protein</topology>
    </subcellularLocation>
</comment>
<dbReference type="OrthoDB" id="7830750at2"/>
<protein>
    <recommendedName>
        <fullName evidence="3">Signal peptidase I</fullName>
        <ecNumber evidence="3">3.4.21.89</ecNumber>
    </recommendedName>
</protein>
<dbReference type="AlphaFoldDB" id="A0A1I5YHE6"/>
<feature type="region of interest" description="Disordered" evidence="4">
    <location>
        <begin position="1"/>
        <end position="21"/>
    </location>
</feature>
<dbReference type="NCBIfam" id="TIGR02227">
    <property type="entry name" value="sigpep_I_bact"/>
    <property type="match status" value="1"/>
</dbReference>
<dbReference type="PRINTS" id="PR00727">
    <property type="entry name" value="LEADERPTASE"/>
</dbReference>
<evidence type="ECO:0000256" key="3">
    <source>
        <dbReference type="RuleBase" id="RU362042"/>
    </source>
</evidence>